<comment type="similarity">
    <text evidence="7">Belongs to the TonB-dependent receptor family.</text>
</comment>
<dbReference type="InterPro" id="IPR037066">
    <property type="entry name" value="Plug_dom_sf"/>
</dbReference>
<sequence length="1165" mass="131035">MDKFRIDQYRKWYGYKSTHRKILIIMKLTFALMLAFGLGVHARALAQKVTLSSKSISLEELFKEIKKQTSYRFMFEEGLLDHSQQISLDLKDASLEAVLQKAFKHQPLSYQIYDGTVIVKKKSVTIESFIQNKIHGVVKDERNQPFAGVSVRVAGKNITAVTDSRGAYEIQASIGDSLRFTFVGYKTKTLAVKGGALILSLQLDEGQGLDEVVVIGYQQQSLRKTTSAVQVVSGKQIENLPAPSFETLLQGRVSGINIQNFTGEPGVRNTFTVRGNTTISGGLNDEVDLANTMSSPLFVIDGMPISSTDLSGGATGTNYIAGINVNDIESIVVQKDAAATAVWGSRGANGVIIIKTKQGSTGRPTVRLSYYTGASQRPELQRTYAGAEERRQKMDILKEYGSHAQLGIIPQILTDSLNPSYNNATDWQDLFYSTGRISNYDVNISAGNDVLNYRLSLNHYNEDGIMRNTGFKRYSLRGNFDFRLFPIAKTSLIISASRMDRKRGLGRSANEGDPLPVDKGSMPSSFVKLNDVDYEYYYGQYDKLRDNNQTDAISIFSQTDVDLIKGLRYSLQASGQANIDRRDRFMPTEIAPNGISFASANRFEDYTYNLANILNWTHSIQETHNLNLTAMQSFEYKNRKKTQLQGLNLPTDDIKVVQGIAQRDLTGKSDLEEAGLLSYLGQFSYDYKGKYIINASWRADASSRFGRNTKWGYFPAFSAAWVASDEYFLKDIDWLELLKFRASYGHSGTLPGKFYAPYNVWDIATATYGGGGMSTPIYYYDPNRNSLTQPNLTWNKSKQTNLGLDLYLFKSRLNITADAYRKETISPIFAFAVPFYTGYTKISYNVPMNILNEGIDLTITSRNLGADSKLQWTTNLNLSYNKNRLASLPNNDRTFYMDSRGYNQQLLFSVGGPIYGWAQMIYQGVYNQQGDIPVNPITGQRLTYFKGNYPVQPGFPNWLDVNNDWDVWSDEDRGNADGDLVQTGDPNPKFVGGLYNEFTWKNFSLGVLGTFTFKRDIINTLMSNQFSNIWNYGSINNFGNQRLPDMSEINYWTPSKAEDPNYEANFPSISPYGPNFYQFFPFSTLWNEKGDFFKIKTVTIGYRLADKLVDRIGIKGARVYAMFDNIYTFQSANIPDAEAISPQGEYDGGAYPLPRKFTFGVELTL</sequence>
<evidence type="ECO:0000256" key="1">
    <source>
        <dbReference type="ARBA" id="ARBA00004571"/>
    </source>
</evidence>
<accession>A0A1H7T9Z3</accession>
<evidence type="ECO:0000256" key="3">
    <source>
        <dbReference type="ARBA" id="ARBA00022452"/>
    </source>
</evidence>
<evidence type="ECO:0000313" key="9">
    <source>
        <dbReference type="EMBL" id="SEL81553.1"/>
    </source>
</evidence>
<name>A0A1H7T9Z3_OLID1</name>
<keyword evidence="2 7" id="KW-0813">Transport</keyword>
<dbReference type="SMART" id="SM00965">
    <property type="entry name" value="STN"/>
    <property type="match status" value="1"/>
</dbReference>
<comment type="subcellular location">
    <subcellularLocation>
        <location evidence="1 7">Cell outer membrane</location>
        <topology evidence="1 7">Multi-pass membrane protein</topology>
    </subcellularLocation>
</comment>
<evidence type="ECO:0000313" key="10">
    <source>
        <dbReference type="Proteomes" id="UP000199421"/>
    </source>
</evidence>
<dbReference type="SUPFAM" id="SSF56935">
    <property type="entry name" value="Porins"/>
    <property type="match status" value="1"/>
</dbReference>
<feature type="domain" description="Secretin/TonB short N-terminal" evidence="8">
    <location>
        <begin position="71"/>
        <end position="122"/>
    </location>
</feature>
<dbReference type="Proteomes" id="UP000199421">
    <property type="component" value="Unassembled WGS sequence"/>
</dbReference>
<dbReference type="Pfam" id="PF07715">
    <property type="entry name" value="Plug"/>
    <property type="match status" value="1"/>
</dbReference>
<dbReference type="OrthoDB" id="9768177at2"/>
<dbReference type="InterPro" id="IPR008969">
    <property type="entry name" value="CarboxyPept-like_regulatory"/>
</dbReference>
<evidence type="ECO:0000256" key="5">
    <source>
        <dbReference type="ARBA" id="ARBA00023136"/>
    </source>
</evidence>
<keyword evidence="4 7" id="KW-0812">Transmembrane</keyword>
<evidence type="ECO:0000259" key="8">
    <source>
        <dbReference type="SMART" id="SM00965"/>
    </source>
</evidence>
<keyword evidence="6 7" id="KW-0998">Cell outer membrane</keyword>
<dbReference type="InterPro" id="IPR039426">
    <property type="entry name" value="TonB-dep_rcpt-like"/>
</dbReference>
<evidence type="ECO:0000256" key="7">
    <source>
        <dbReference type="PROSITE-ProRule" id="PRU01360"/>
    </source>
</evidence>
<dbReference type="NCBIfam" id="TIGR04057">
    <property type="entry name" value="SusC_RagA_signa"/>
    <property type="match status" value="1"/>
</dbReference>
<dbReference type="PROSITE" id="PS52016">
    <property type="entry name" value="TONB_DEPENDENT_REC_3"/>
    <property type="match status" value="1"/>
</dbReference>
<dbReference type="InterPro" id="IPR011662">
    <property type="entry name" value="Secretin/TonB_short_N"/>
</dbReference>
<organism evidence="9 10">
    <name type="scientific">Olivibacter domesticus</name>
    <name type="common">Pseudosphingobacterium domesticum</name>
    <dbReference type="NCBI Taxonomy" id="407022"/>
    <lineage>
        <taxon>Bacteria</taxon>
        <taxon>Pseudomonadati</taxon>
        <taxon>Bacteroidota</taxon>
        <taxon>Sphingobacteriia</taxon>
        <taxon>Sphingobacteriales</taxon>
        <taxon>Sphingobacteriaceae</taxon>
        <taxon>Olivibacter</taxon>
    </lineage>
</organism>
<dbReference type="InterPro" id="IPR012910">
    <property type="entry name" value="Plug_dom"/>
</dbReference>
<reference evidence="10" key="1">
    <citation type="submission" date="2016-10" db="EMBL/GenBank/DDBJ databases">
        <authorList>
            <person name="Varghese N."/>
            <person name="Submissions S."/>
        </authorList>
    </citation>
    <scope>NUCLEOTIDE SEQUENCE [LARGE SCALE GENOMIC DNA]</scope>
    <source>
        <strain evidence="10">DSM 18733</strain>
    </source>
</reference>
<keyword evidence="3 7" id="KW-1134">Transmembrane beta strand</keyword>
<dbReference type="Gene3D" id="2.170.130.10">
    <property type="entry name" value="TonB-dependent receptor, plug domain"/>
    <property type="match status" value="1"/>
</dbReference>
<dbReference type="InterPro" id="IPR036942">
    <property type="entry name" value="Beta-barrel_TonB_sf"/>
</dbReference>
<gene>
    <name evidence="9" type="ORF">SAMN05661044_03433</name>
</gene>
<dbReference type="EMBL" id="FOAF01000004">
    <property type="protein sequence ID" value="SEL81553.1"/>
    <property type="molecule type" value="Genomic_DNA"/>
</dbReference>
<dbReference type="AlphaFoldDB" id="A0A1H7T9Z3"/>
<dbReference type="STRING" id="407022.SAMN05661044_03433"/>
<dbReference type="NCBIfam" id="TIGR04056">
    <property type="entry name" value="OMP_RagA_SusC"/>
    <property type="match status" value="1"/>
</dbReference>
<protein>
    <submittedName>
        <fullName evidence="9">TonB-linked outer membrane protein, SusC/RagA family</fullName>
    </submittedName>
</protein>
<dbReference type="SUPFAM" id="SSF49464">
    <property type="entry name" value="Carboxypeptidase regulatory domain-like"/>
    <property type="match status" value="1"/>
</dbReference>
<dbReference type="Gene3D" id="2.60.40.1120">
    <property type="entry name" value="Carboxypeptidase-like, regulatory domain"/>
    <property type="match status" value="1"/>
</dbReference>
<proteinExistence type="inferred from homology"/>
<dbReference type="Gene3D" id="2.40.170.20">
    <property type="entry name" value="TonB-dependent receptor, beta-barrel domain"/>
    <property type="match status" value="1"/>
</dbReference>
<evidence type="ECO:0000256" key="6">
    <source>
        <dbReference type="ARBA" id="ARBA00023237"/>
    </source>
</evidence>
<keyword evidence="10" id="KW-1185">Reference proteome</keyword>
<evidence type="ECO:0000256" key="2">
    <source>
        <dbReference type="ARBA" id="ARBA00022448"/>
    </source>
</evidence>
<dbReference type="Pfam" id="PF13715">
    <property type="entry name" value="CarbopepD_reg_2"/>
    <property type="match status" value="1"/>
</dbReference>
<dbReference type="InterPro" id="IPR023996">
    <property type="entry name" value="TonB-dep_OMP_SusC/RagA"/>
</dbReference>
<evidence type="ECO:0000256" key="4">
    <source>
        <dbReference type="ARBA" id="ARBA00022692"/>
    </source>
</evidence>
<keyword evidence="5 7" id="KW-0472">Membrane</keyword>
<dbReference type="GO" id="GO:0009279">
    <property type="term" value="C:cell outer membrane"/>
    <property type="evidence" value="ECO:0007669"/>
    <property type="project" value="UniProtKB-SubCell"/>
</dbReference>
<dbReference type="InterPro" id="IPR023997">
    <property type="entry name" value="TonB-dep_OMP_SusC/RagA_CS"/>
</dbReference>